<sequence>MGKHGRITHFMTMRYGKLIIEEGACLKLAKEGRMDGQENTARAVGLLGRNPENVGVCLVFEKLLKEGHIKVGLRIESLERWADRDRIGSRQTQRCLPRSDFRELMDLYPRSVAQYKEH</sequence>
<name>A0ACB9B8R7_ARCLA</name>
<gene>
    <name evidence="1" type="ORF">L6452_19193</name>
</gene>
<comment type="caution">
    <text evidence="1">The sequence shown here is derived from an EMBL/GenBank/DDBJ whole genome shotgun (WGS) entry which is preliminary data.</text>
</comment>
<reference evidence="1 2" key="2">
    <citation type="journal article" date="2022" name="Mol. Ecol. Resour.">
        <title>The genomes of chicory, endive, great burdock and yacon provide insights into Asteraceae paleo-polyploidization history and plant inulin production.</title>
        <authorList>
            <person name="Fan W."/>
            <person name="Wang S."/>
            <person name="Wang H."/>
            <person name="Wang A."/>
            <person name="Jiang F."/>
            <person name="Liu H."/>
            <person name="Zhao H."/>
            <person name="Xu D."/>
            <person name="Zhang Y."/>
        </authorList>
    </citation>
    <scope>NUCLEOTIDE SEQUENCE [LARGE SCALE GENOMIC DNA]</scope>
    <source>
        <strain evidence="2">cv. Niubang</strain>
    </source>
</reference>
<proteinExistence type="predicted"/>
<evidence type="ECO:0000313" key="1">
    <source>
        <dbReference type="EMBL" id="KAI3718328.1"/>
    </source>
</evidence>
<accession>A0ACB9B8R7</accession>
<keyword evidence="2" id="KW-1185">Reference proteome</keyword>
<organism evidence="1 2">
    <name type="scientific">Arctium lappa</name>
    <name type="common">Greater burdock</name>
    <name type="synonym">Lappa major</name>
    <dbReference type="NCBI Taxonomy" id="4217"/>
    <lineage>
        <taxon>Eukaryota</taxon>
        <taxon>Viridiplantae</taxon>
        <taxon>Streptophyta</taxon>
        <taxon>Embryophyta</taxon>
        <taxon>Tracheophyta</taxon>
        <taxon>Spermatophyta</taxon>
        <taxon>Magnoliopsida</taxon>
        <taxon>eudicotyledons</taxon>
        <taxon>Gunneridae</taxon>
        <taxon>Pentapetalae</taxon>
        <taxon>asterids</taxon>
        <taxon>campanulids</taxon>
        <taxon>Asterales</taxon>
        <taxon>Asteraceae</taxon>
        <taxon>Carduoideae</taxon>
        <taxon>Cardueae</taxon>
        <taxon>Arctiinae</taxon>
        <taxon>Arctium</taxon>
    </lineage>
</organism>
<dbReference type="EMBL" id="CM042052">
    <property type="protein sequence ID" value="KAI3718328.1"/>
    <property type="molecule type" value="Genomic_DNA"/>
</dbReference>
<dbReference type="Proteomes" id="UP001055879">
    <property type="component" value="Linkage Group LG06"/>
</dbReference>
<evidence type="ECO:0000313" key="2">
    <source>
        <dbReference type="Proteomes" id="UP001055879"/>
    </source>
</evidence>
<protein>
    <submittedName>
        <fullName evidence="1">Uncharacterized protein</fullName>
    </submittedName>
</protein>
<reference evidence="2" key="1">
    <citation type="journal article" date="2022" name="Mol. Ecol. Resour.">
        <title>The genomes of chicory, endive, great burdock and yacon provide insights into Asteraceae palaeo-polyploidization history and plant inulin production.</title>
        <authorList>
            <person name="Fan W."/>
            <person name="Wang S."/>
            <person name="Wang H."/>
            <person name="Wang A."/>
            <person name="Jiang F."/>
            <person name="Liu H."/>
            <person name="Zhao H."/>
            <person name="Xu D."/>
            <person name="Zhang Y."/>
        </authorList>
    </citation>
    <scope>NUCLEOTIDE SEQUENCE [LARGE SCALE GENOMIC DNA]</scope>
    <source>
        <strain evidence="2">cv. Niubang</strain>
    </source>
</reference>